<dbReference type="InterPro" id="IPR026341">
    <property type="entry name" value="T9SS_type_B"/>
</dbReference>
<feature type="compositionally biased region" description="Acidic residues" evidence="1">
    <location>
        <begin position="737"/>
        <end position="757"/>
    </location>
</feature>
<feature type="domain" description="DUF11" evidence="2">
    <location>
        <begin position="635"/>
        <end position="749"/>
    </location>
</feature>
<name>A0ABW5JQC1_9FLAO</name>
<feature type="domain" description="DUF11" evidence="2">
    <location>
        <begin position="1203"/>
        <end position="1314"/>
    </location>
</feature>
<feature type="domain" description="DUF11" evidence="2">
    <location>
        <begin position="358"/>
        <end position="472"/>
    </location>
</feature>
<feature type="domain" description="DUF11" evidence="2">
    <location>
        <begin position="1764"/>
        <end position="1874"/>
    </location>
</feature>
<feature type="compositionally biased region" description="Polar residues" evidence="1">
    <location>
        <begin position="601"/>
        <end position="617"/>
    </location>
</feature>
<dbReference type="Pfam" id="PF13585">
    <property type="entry name" value="CHU_C"/>
    <property type="match status" value="1"/>
</dbReference>
<feature type="compositionally biased region" description="Acidic residues" evidence="1">
    <location>
        <begin position="2151"/>
        <end position="2162"/>
    </location>
</feature>
<feature type="region of interest" description="Disordered" evidence="1">
    <location>
        <begin position="1724"/>
        <end position="1754"/>
    </location>
</feature>
<feature type="region of interest" description="Disordered" evidence="1">
    <location>
        <begin position="601"/>
        <end position="624"/>
    </location>
</feature>
<feature type="compositionally biased region" description="Acidic residues" evidence="1">
    <location>
        <begin position="1321"/>
        <end position="1335"/>
    </location>
</feature>
<dbReference type="NCBIfam" id="TIGR04131">
    <property type="entry name" value="Bac_Flav_CTERM"/>
    <property type="match status" value="1"/>
</dbReference>
<feature type="region of interest" description="Disordered" evidence="1">
    <location>
        <begin position="2410"/>
        <end position="2431"/>
    </location>
</feature>
<feature type="compositionally biased region" description="Acidic residues" evidence="1">
    <location>
        <begin position="2017"/>
        <end position="2028"/>
    </location>
</feature>
<feature type="domain" description="DUF11" evidence="2">
    <location>
        <begin position="2039"/>
        <end position="2151"/>
    </location>
</feature>
<feature type="compositionally biased region" description="Acidic residues" evidence="1">
    <location>
        <begin position="1178"/>
        <end position="1193"/>
    </location>
</feature>
<feature type="region of interest" description="Disordered" evidence="1">
    <location>
        <begin position="1865"/>
        <end position="1895"/>
    </location>
</feature>
<feature type="region of interest" description="Disordered" evidence="1">
    <location>
        <begin position="733"/>
        <end position="772"/>
    </location>
</feature>
<dbReference type="Pfam" id="PF22352">
    <property type="entry name" value="K319L-like_PKD"/>
    <property type="match status" value="1"/>
</dbReference>
<organism evidence="3 4">
    <name type="scientific">Gelatiniphilus marinus</name>
    <dbReference type="NCBI Taxonomy" id="1759464"/>
    <lineage>
        <taxon>Bacteria</taxon>
        <taxon>Pseudomonadati</taxon>
        <taxon>Bacteroidota</taxon>
        <taxon>Flavobacteriia</taxon>
        <taxon>Flavobacteriales</taxon>
        <taxon>Flavobacteriaceae</taxon>
        <taxon>Gelatiniphilus</taxon>
    </lineage>
</organism>
<feature type="domain" description="DUF11" evidence="2">
    <location>
        <begin position="1905"/>
        <end position="2017"/>
    </location>
</feature>
<feature type="domain" description="DUF11" evidence="2">
    <location>
        <begin position="2443"/>
        <end position="2556"/>
    </location>
</feature>
<feature type="domain" description="DUF11" evidence="2">
    <location>
        <begin position="1622"/>
        <end position="1738"/>
    </location>
</feature>
<dbReference type="PANTHER" id="PTHR34819:SF3">
    <property type="entry name" value="CELL SURFACE PROTEIN"/>
    <property type="match status" value="1"/>
</dbReference>
<sequence length="2787" mass="288391">MAGNVAIPGDVTSEWRLLSQPGGATVGFTTPNNSTTTDVTGLTVPGVYVVELNFVTGFCLDNADIVRIEVFEAPSPAEAGANQPLACQENTQLNATTPTAGTGQWTFANPGDDPSGGIVVIDSPNNPQTTLSNIPDDVGNDGIDDVYVLTWTVNNDPPASSGVTFIAPSTCAPQTDTVTLTYAGAPPSQAFAGPDQEYCDNTQAFLSATPLSKGTGTWTQTAGTPATIAAPNNPNSLVLGLSAGAYQFTWTAAGGGCSSSDTMEILIYSDPITANAGPDQSLPQFSAVNLGATPASSGVGTWTQVSGPNTVNFINENDPSTAVTATVVGSYVFRWTVSNGTCSDASDEVIITINPISDLELTKTVSNSNVNIGDVVTFTVSIFNNDASATNSDATGVNVSDVLPLGFSLVPGTVSNGGTFDLGTQTISWTNLSVINGATLNLTFNATVNASGPYVNFAQITASDNLDPDSDPSTDETVDEDGDGDGDDDDEDTAEITIQSANLSLQKTVSPTNVSIGDTVTFSITVSNAGADTATNVEVIDQLPSGYTYQSDDSAGNYNSVTGVWDIGSITTGIPAVLNITAIVNTPTGTSNEYLNIAEVTNSDQADPNSTPNNDDGNQSEDDEDNAEITLELADLQITKSVLPTSGAVGDTVTFSIILENFGPGDATGVEIEDLLPSGFDIVPGTISDAGVFILGNKSIVWDNLTLENGLSRTLTYDAVVNDTGNYTNSVQITASDLDDPDSDPNTDNTLDEDNADGDNNPNTGGDDDDEDTATFTIEEADLVLSKSISATSSPTPNVGGTVTFEVTITNNGPDTATNVSASDLVPSGYTVTGGTINNGGVATGNQIDWTIASIANGASVTLSYDVVVNAPTGTIGEYNNVAEITGSDQFDPTSTPANDDGDQSEDDEDSYIILPQTADLSIVKTVSNPTPNVGDVVTFTIRLSNAGTVSATGVSVQDILPVGYTNITNISGSGTETVANQIDWLGLTVPVGTDTLTLSFDATVAAPTGASDEYINTVEITASDQFDPDSEPTSDSDTDDKGDGLPDDDEATVGVSIQQSDLSIVKTIDNTSPNVGDVVTFTLVITNAGPDVATGVSIEDNLPIGYTLGTVNNGGIASGNTATWAGLTVAANNGTRVVTYQATVNAPTGALGEYTNVAQVTASDQYDPDSNPTTDNTVDEDGDGNGDDDDEDELTIAPAQADLSISKGLASGSATPNVGDTLVFELIITNDGPDNATGVSVEDVLPIGYTLGAVNNAGTATGNTANWSGLSVPSSGSITVTYEATVNAPTGAANEYLNSTQIIASDQYDPDSDPTTGNAIDEDGDGNGHDDDEDSFIIVPQTANLSLDKTAVDNNGAPVNVGDVLTFSIAVSNSGTTTATGVSIDDALPIGYILVPGSISNGGVYNTGATTIIWSGLNVPLEGITLSYQVTVNVPTGTVGEYRNVAEVTASDQFDPNSAPDNDDGDQSEDDEDAEEVAPAQADLVLSKSISATSSPTPNVGGTVTFEVTITNNGPDTATNVSASDLVPSGYTVTGGTINNGGVATGNQIDWTIASIANGASVTLSYDVVVNAPTGTIGEYNNVAEITGSDQFDPTSTPANDDGDQSEDDEDSYIILPQTADLSIVKTVSNPTPNVGDVVTFTIRLSNAGTVSATGVSVQDILPVGYTNITNISGSGTETVANQIDWLGLTVPVGTDTLTLSFDATVAAPTGASDEYINTVEITASDQFDPDSEPTSDSDTDDKGDGLPDDDEATVGVSIQQSDLSIVKTIDNTSPNVGDVVTFTLVITNAGPDVATGVSIEDNLPIGYTLGTVNNGGIASGNTATWAGLTVAANNGTRVVTYQATVNAPTGALGEYTNVAQVTASDQYDPDSNPTTDNTVDEDGDGNGDDDDEDELTIAPAQADLSLTKDVVDGDTTPLVGSEITFQITVTNDGPEDATGVVVTDLLPSGYDFVLYSSTSGIYNESNGVWDIGGVANGESETLLIDVLVNATGDYLNIAEVTATDVFDIDSSPNNDDGDQSEDDEDNATVTPVQAIADLSLTKDVVDGDTTPLVGSEITFQITVTNDGPEDATGVVVTDLLPSGYDFVLYSSTSGIYNESNGVWDIGGVANGESETLLIDVLVNATGDYLNIAEVTATDVFDIDSSPNNDDGDQSEDDEDNATVTPVQAIADLSLTKDVVDGDTTPLVGQEITFIITVTNDGPQDASGVEVTDLLPSGFDYILFSSTSGTYNEATGIWTVGNIANGTSEILLIDVLVNGSGDYFNIAEISASDVLDNDSAPNNDDGDQSEDDEDNVLVTPVDSLADLSLTKTVVDNEIMPNVGDEITFQITVSNAGPNAATGVEVVDLLAQGFNFVRFSATSGIYDEVTGLWTVGTVPNGSSQSLFIDVIVNEPTGTAGEYLNVSEITASDVMDPNSTPNNDDGDQSEDDEDSILVMTETADLSLSKSVSNVNANVGDVVTFTLQIDNAGADTATGVALEDVLPIGYSNITNITSGGQHIGNKIIWSGLSVPLSGLTITYSATVNMPTLQANEYLNIAQITASDQFDPNSEPNNDDGDQSENDEDSTFINTPIADIAVTKVVNNANPSIGETVVFTITANNLGGIDATSIEILDALPSGYEFISYIASSGIYDEGSGLWNIPLVSAGTSETLEITVEVLDVNDYVNTALLEFLDQIDSDETNDTDNVTINPQCLKIYNEFSPNGNGKNEFFYIDCINNYPNNELQIYNRWGNVVYVKEGYNNTFNGISNGRAVVNKNEKLPVGTYYYILDLGDGSKPRAGWLYIVR</sequence>
<protein>
    <submittedName>
        <fullName evidence="3">Gliding motility-associated C-terminal domain-containing protein</fullName>
    </submittedName>
</protein>
<feature type="compositionally biased region" description="Acidic residues" evidence="1">
    <location>
        <begin position="1462"/>
        <end position="1477"/>
    </location>
</feature>
<gene>
    <name evidence="3" type="ORF">ACFSQS_01245</name>
</gene>
<feature type="domain" description="DUF11" evidence="2">
    <location>
        <begin position="2576"/>
        <end position="2690"/>
    </location>
</feature>
<feature type="compositionally biased region" description="Acidic residues" evidence="1">
    <location>
        <begin position="466"/>
        <end position="492"/>
    </location>
</feature>
<feature type="region of interest" description="Disordered" evidence="1">
    <location>
        <begin position="1306"/>
        <end position="1335"/>
    </location>
</feature>
<feature type="region of interest" description="Disordered" evidence="1">
    <location>
        <begin position="885"/>
        <end position="908"/>
    </location>
</feature>
<feature type="region of interest" description="Disordered" evidence="1">
    <location>
        <begin position="1587"/>
        <end position="1610"/>
    </location>
</feature>
<feature type="region of interest" description="Disordered" evidence="1">
    <location>
        <begin position="462"/>
        <end position="492"/>
    </location>
</feature>
<feature type="region of interest" description="Disordered" evidence="1">
    <location>
        <begin position="1449"/>
        <end position="1478"/>
    </location>
</feature>
<evidence type="ECO:0000313" key="4">
    <source>
        <dbReference type="Proteomes" id="UP001597441"/>
    </source>
</evidence>
<feature type="domain" description="DUF11" evidence="2">
    <location>
        <begin position="782"/>
        <end position="896"/>
    </location>
</feature>
<dbReference type="RefSeq" id="WP_388012848.1">
    <property type="nucleotide sequence ID" value="NZ_JBHUDT010000001.1"/>
</dbReference>
<feature type="compositionally biased region" description="Acidic residues" evidence="1">
    <location>
        <begin position="1880"/>
        <end position="1895"/>
    </location>
</feature>
<dbReference type="InterPro" id="IPR051172">
    <property type="entry name" value="Chlamydia_OmcB"/>
</dbReference>
<feature type="compositionally biased region" description="Polar residues" evidence="1">
    <location>
        <begin position="1451"/>
        <end position="1461"/>
    </location>
</feature>
<feature type="compositionally biased region" description="Acidic residues" evidence="1">
    <location>
        <begin position="2285"/>
        <end position="2295"/>
    </location>
</feature>
<feature type="compositionally biased region" description="Polar residues" evidence="1">
    <location>
        <begin position="1163"/>
        <end position="1173"/>
    </location>
</feature>
<feature type="compositionally biased region" description="Acidic residues" evidence="1">
    <location>
        <begin position="1729"/>
        <end position="1741"/>
    </location>
</feature>
<feature type="domain" description="DUF11" evidence="2">
    <location>
        <begin position="920"/>
        <end position="1036"/>
    </location>
</feature>
<feature type="domain" description="DUF11" evidence="2">
    <location>
        <begin position="1346"/>
        <end position="1463"/>
    </location>
</feature>
<feature type="region of interest" description="Disordered" evidence="1">
    <location>
        <begin position="2545"/>
        <end position="2567"/>
    </location>
</feature>
<dbReference type="Proteomes" id="UP001597441">
    <property type="component" value="Unassembled WGS sequence"/>
</dbReference>
<feature type="domain" description="DUF11" evidence="2">
    <location>
        <begin position="2307"/>
        <end position="2423"/>
    </location>
</feature>
<evidence type="ECO:0000256" key="1">
    <source>
        <dbReference type="SAM" id="MobiDB-lite"/>
    </source>
</evidence>
<reference evidence="4" key="1">
    <citation type="journal article" date="2019" name="Int. J. Syst. Evol. Microbiol.">
        <title>The Global Catalogue of Microorganisms (GCM) 10K type strain sequencing project: providing services to taxonomists for standard genome sequencing and annotation.</title>
        <authorList>
            <consortium name="The Broad Institute Genomics Platform"/>
            <consortium name="The Broad Institute Genome Sequencing Center for Infectious Disease"/>
            <person name="Wu L."/>
            <person name="Ma J."/>
        </authorList>
    </citation>
    <scope>NUCLEOTIDE SEQUENCE [LARGE SCALE GENOMIC DNA]</scope>
    <source>
        <strain evidence="4">KCTC 42903</strain>
    </source>
</reference>
<feature type="region of interest" description="Disordered" evidence="1">
    <location>
        <begin position="2143"/>
        <end position="2162"/>
    </location>
</feature>
<feature type="domain" description="DUF11" evidence="2">
    <location>
        <begin position="1062"/>
        <end position="1172"/>
    </location>
</feature>
<feature type="region of interest" description="Disordered" evidence="1">
    <location>
        <begin position="2276"/>
        <end position="2295"/>
    </location>
</feature>
<feature type="compositionally biased region" description="Acidic residues" evidence="1">
    <location>
        <begin position="1027"/>
        <end position="1039"/>
    </location>
</feature>
<feature type="compositionally biased region" description="Polar residues" evidence="1">
    <location>
        <begin position="1865"/>
        <end position="1875"/>
    </location>
</feature>
<dbReference type="EMBL" id="JBHULK010000001">
    <property type="protein sequence ID" value="MFD2533713.1"/>
    <property type="molecule type" value="Genomic_DNA"/>
</dbReference>
<accession>A0ABW5JQC1</accession>
<dbReference type="Gene3D" id="2.60.40.10">
    <property type="entry name" value="Immunoglobulins"/>
    <property type="match status" value="9"/>
</dbReference>
<evidence type="ECO:0000259" key="2">
    <source>
        <dbReference type="Pfam" id="PF01345"/>
    </source>
</evidence>
<keyword evidence="4" id="KW-1185">Reference proteome</keyword>
<dbReference type="InterPro" id="IPR001434">
    <property type="entry name" value="OmcB-like_DUF11"/>
</dbReference>
<proteinExistence type="predicted"/>
<dbReference type="Gene3D" id="2.60.40.740">
    <property type="match status" value="1"/>
</dbReference>
<feature type="domain" description="DUF11" evidence="2">
    <location>
        <begin position="503"/>
        <end position="615"/>
    </location>
</feature>
<feature type="compositionally biased region" description="Polar residues" evidence="1">
    <location>
        <begin position="887"/>
        <end position="898"/>
    </location>
</feature>
<feature type="region of interest" description="Disordered" evidence="1">
    <location>
        <begin position="2009"/>
        <end position="2028"/>
    </location>
</feature>
<dbReference type="Pfam" id="PF01345">
    <property type="entry name" value="DUF11"/>
    <property type="match status" value="17"/>
</dbReference>
<dbReference type="NCBIfam" id="TIGR01451">
    <property type="entry name" value="B_ant_repeat"/>
    <property type="match status" value="17"/>
</dbReference>
<feature type="region of interest" description="Disordered" evidence="1">
    <location>
        <begin position="1163"/>
        <end position="1193"/>
    </location>
</feature>
<dbReference type="InterPro" id="IPR047589">
    <property type="entry name" value="DUF11_rpt"/>
</dbReference>
<dbReference type="PANTHER" id="PTHR34819">
    <property type="entry name" value="LARGE CYSTEINE-RICH PERIPLASMIC PROTEIN OMCB"/>
    <property type="match status" value="1"/>
</dbReference>
<feature type="compositionally biased region" description="Acidic residues" evidence="1">
    <location>
        <begin position="2554"/>
        <end position="2567"/>
    </location>
</feature>
<feature type="compositionally biased region" description="Polar residues" evidence="1">
    <location>
        <begin position="1589"/>
        <end position="1600"/>
    </location>
</feature>
<feature type="region of interest" description="Disordered" evidence="1">
    <location>
        <begin position="1022"/>
        <end position="1052"/>
    </location>
</feature>
<feature type="domain" description="DUF11" evidence="2">
    <location>
        <begin position="2173"/>
        <end position="2285"/>
    </location>
</feature>
<dbReference type="Gene3D" id="2.60.40.3080">
    <property type="match status" value="3"/>
</dbReference>
<feature type="domain" description="DUF11" evidence="2">
    <location>
        <begin position="1484"/>
        <end position="1598"/>
    </location>
</feature>
<dbReference type="InterPro" id="IPR013783">
    <property type="entry name" value="Ig-like_fold"/>
</dbReference>
<comment type="caution">
    <text evidence="3">The sequence shown here is derived from an EMBL/GenBank/DDBJ whole genome shotgun (WGS) entry which is preliminary data.</text>
</comment>
<evidence type="ECO:0000313" key="3">
    <source>
        <dbReference type="EMBL" id="MFD2533713.1"/>
    </source>
</evidence>